<dbReference type="PANTHER" id="PTHR11347">
    <property type="entry name" value="CYCLIC NUCLEOTIDE PHOSPHODIESTERASE"/>
    <property type="match status" value="1"/>
</dbReference>
<keyword evidence="7" id="KW-0812">Transmembrane</keyword>
<dbReference type="SMART" id="SM00471">
    <property type="entry name" value="HDc"/>
    <property type="match status" value="1"/>
</dbReference>
<protein>
    <recommendedName>
        <fullName evidence="6">Phosphodiesterase</fullName>
        <ecNumber evidence="6">3.1.4.-</ecNumber>
    </recommendedName>
</protein>
<dbReference type="SUPFAM" id="SSF109604">
    <property type="entry name" value="HD-domain/PDEase-like"/>
    <property type="match status" value="1"/>
</dbReference>
<evidence type="ECO:0000256" key="1">
    <source>
        <dbReference type="ARBA" id="ARBA00022723"/>
    </source>
</evidence>
<evidence type="ECO:0000256" key="3">
    <source>
        <dbReference type="PIRSR" id="PIRSR623088-1"/>
    </source>
</evidence>
<evidence type="ECO:0000313" key="10">
    <source>
        <dbReference type="Proteomes" id="UP001162131"/>
    </source>
</evidence>
<dbReference type="Pfam" id="PF00233">
    <property type="entry name" value="PDEase_I"/>
    <property type="match status" value="1"/>
</dbReference>
<keyword evidence="2 6" id="KW-0378">Hydrolase</keyword>
<comment type="cofactor">
    <cofactor evidence="6">
        <name>a divalent metal cation</name>
        <dbReference type="ChEBI" id="CHEBI:60240"/>
    </cofactor>
    <text evidence="6">Binds 2 divalent metal cations per subunit. Site 1 may preferentially bind zinc ions, while site 2 has a preference for magnesium and/or manganese ions.</text>
</comment>
<comment type="caution">
    <text evidence="9">The sequence shown here is derived from an EMBL/GenBank/DDBJ whole genome shotgun (WGS) entry which is preliminary data.</text>
</comment>
<feature type="binding site" evidence="5">
    <location>
        <position position="503"/>
    </location>
    <ligand>
        <name>Zn(2+)</name>
        <dbReference type="ChEBI" id="CHEBI:29105"/>
        <label>1</label>
    </ligand>
</feature>
<feature type="binding site" evidence="4">
    <location>
        <position position="503"/>
    </location>
    <ligand>
        <name>AMP</name>
        <dbReference type="ChEBI" id="CHEBI:456215"/>
    </ligand>
</feature>
<evidence type="ECO:0000259" key="8">
    <source>
        <dbReference type="PROSITE" id="PS51845"/>
    </source>
</evidence>
<evidence type="ECO:0000313" key="9">
    <source>
        <dbReference type="EMBL" id="CAG9318220.1"/>
    </source>
</evidence>
<feature type="transmembrane region" description="Helical" evidence="7">
    <location>
        <begin position="111"/>
        <end position="137"/>
    </location>
</feature>
<dbReference type="InterPro" id="IPR023088">
    <property type="entry name" value="PDEase"/>
</dbReference>
<dbReference type="PRINTS" id="PR00387">
    <property type="entry name" value="PDIESTERASE1"/>
</dbReference>
<feature type="binding site" evidence="5">
    <location>
        <position position="466"/>
    </location>
    <ligand>
        <name>Zn(2+)</name>
        <dbReference type="ChEBI" id="CHEBI:29105"/>
        <label>1</label>
    </ligand>
</feature>
<keyword evidence="10" id="KW-1185">Reference proteome</keyword>
<reference evidence="9" key="1">
    <citation type="submission" date="2021-09" db="EMBL/GenBank/DDBJ databases">
        <authorList>
            <consortium name="AG Swart"/>
            <person name="Singh M."/>
            <person name="Singh A."/>
            <person name="Seah K."/>
            <person name="Emmerich C."/>
        </authorList>
    </citation>
    <scope>NUCLEOTIDE SEQUENCE</scope>
    <source>
        <strain evidence="9">ATCC30299</strain>
    </source>
</reference>
<accession>A0AAU9IYL4</accession>
<evidence type="ECO:0000256" key="2">
    <source>
        <dbReference type="ARBA" id="ARBA00022801"/>
    </source>
</evidence>
<feature type="binding site" evidence="5">
    <location>
        <position position="503"/>
    </location>
    <ligand>
        <name>Zn(2+)</name>
        <dbReference type="ChEBI" id="CHEBI:29105"/>
        <label>2</label>
    </ligand>
</feature>
<organism evidence="9 10">
    <name type="scientific">Blepharisma stoltei</name>
    <dbReference type="NCBI Taxonomy" id="1481888"/>
    <lineage>
        <taxon>Eukaryota</taxon>
        <taxon>Sar</taxon>
        <taxon>Alveolata</taxon>
        <taxon>Ciliophora</taxon>
        <taxon>Postciliodesmatophora</taxon>
        <taxon>Heterotrichea</taxon>
        <taxon>Heterotrichida</taxon>
        <taxon>Blepharismidae</taxon>
        <taxon>Blepharisma</taxon>
    </lineage>
</organism>
<evidence type="ECO:0000256" key="6">
    <source>
        <dbReference type="RuleBase" id="RU363067"/>
    </source>
</evidence>
<feature type="transmembrane region" description="Helical" evidence="7">
    <location>
        <begin position="144"/>
        <end position="163"/>
    </location>
</feature>
<dbReference type="EC" id="3.1.4.-" evidence="6"/>
<feature type="binding site" evidence="4">
    <location>
        <begin position="462"/>
        <end position="466"/>
    </location>
    <ligand>
        <name>AMP</name>
        <dbReference type="ChEBI" id="CHEBI:456215"/>
    </ligand>
</feature>
<sequence length="752" mass="86987">MTNHPNENGDIYQSVFKFHNSGIYGILNHESLECTNLPINSNLLHFTNKLLEEKYIQTLYCDRSDRNKVSNEFKSNLLIFYVFFTLYILILVTCSLLLYNEDNLESVHLFLQLSSLLAILLIAYGILFLILTCGWFLRKSRILYTLFGLIFMIFLVVGDERILSGIYDNKFHKSYIPGSLGIVCWIIMMRTILFDSFQIIAFLSTSCLALFLGLSLGYSPLSTYAIAGEFLILLIFLTIQTIESHQIDYRTRQIFWRADKEHELYELPPQEFQSKATINSEIEVLVESCDSIKKEIKNACKVIIYNDLKTRLKGTCTEIEKVKRRIAHGKYLKEIKIEKDHFIDDDDKTFMIENFMEPQETTHAKSITRPITMTDSDKDQPKTNFPFSNYGESELEGVLSTVGRNYNFDIWFVYTSTGHSIFIVAKYLLKKWNMQTKFNISEDVSDAYFKCIENNYNHNPYHNACHAADVLHTLLFFCEYGSLYPSLGSLDILSSIIAALGHDVGHQALTNRFLVNNRDELALQYNDSSVLENMHCSKTYLIMQRPGCNIFEGLCNDDWIKARKLIVEMILDTDMSKHFEILGRWRTRALHLSDLNIEKQEDKILILAMALKCSDIGHSAKVTDLHEKWTALVCEEFFNQGDIEKARNQPVSMYCDRETTDIAKSQAGFLKNICIPLFEAWCGYLNSETLNQLVMDQLRKNLAIWVGKSRTRRSTLNGFHKTDTKSNELVRMISHSSDRLTTARNRERDELI</sequence>
<feature type="transmembrane region" description="Helical" evidence="7">
    <location>
        <begin position="200"/>
        <end position="218"/>
    </location>
</feature>
<dbReference type="EMBL" id="CAJZBQ010000020">
    <property type="protein sequence ID" value="CAG9318220.1"/>
    <property type="molecule type" value="Genomic_DNA"/>
</dbReference>
<feature type="binding site" evidence="5">
    <location>
        <position position="502"/>
    </location>
    <ligand>
        <name>Zn(2+)</name>
        <dbReference type="ChEBI" id="CHEBI:29105"/>
        <label>1</label>
    </ligand>
</feature>
<proteinExistence type="inferred from homology"/>
<dbReference type="PROSITE" id="PS51845">
    <property type="entry name" value="PDEASE_I_2"/>
    <property type="match status" value="1"/>
</dbReference>
<feature type="active site" description="Proton donor" evidence="3">
    <location>
        <position position="462"/>
    </location>
</feature>
<evidence type="ECO:0000256" key="5">
    <source>
        <dbReference type="PIRSR" id="PIRSR623088-3"/>
    </source>
</evidence>
<dbReference type="CDD" id="cd00077">
    <property type="entry name" value="HDc"/>
    <property type="match status" value="1"/>
</dbReference>
<dbReference type="GO" id="GO:0004114">
    <property type="term" value="F:3',5'-cyclic-nucleotide phosphodiesterase activity"/>
    <property type="evidence" value="ECO:0007669"/>
    <property type="project" value="InterPro"/>
</dbReference>
<keyword evidence="7" id="KW-1133">Transmembrane helix</keyword>
<dbReference type="Proteomes" id="UP001162131">
    <property type="component" value="Unassembled WGS sequence"/>
</dbReference>
<dbReference type="AlphaFoldDB" id="A0AAU9IYL4"/>
<keyword evidence="1 5" id="KW-0479">Metal-binding</keyword>
<feature type="binding site" evidence="5">
    <location>
        <position position="615"/>
    </location>
    <ligand>
        <name>Zn(2+)</name>
        <dbReference type="ChEBI" id="CHEBI:29105"/>
        <label>1</label>
    </ligand>
</feature>
<feature type="domain" description="PDEase" evidence="8">
    <location>
        <begin position="383"/>
        <end position="712"/>
    </location>
</feature>
<dbReference type="PROSITE" id="PS00126">
    <property type="entry name" value="PDEASE_I_1"/>
    <property type="match status" value="1"/>
</dbReference>
<dbReference type="GO" id="GO:0046872">
    <property type="term" value="F:metal ion binding"/>
    <property type="evidence" value="ECO:0007669"/>
    <property type="project" value="UniProtKB-KW"/>
</dbReference>
<comment type="similarity">
    <text evidence="6">Belongs to the cyclic nucleotide phosphodiesterase family.</text>
</comment>
<dbReference type="InterPro" id="IPR036971">
    <property type="entry name" value="PDEase_catalytic_dom_sf"/>
</dbReference>
<evidence type="ECO:0000256" key="7">
    <source>
        <dbReference type="SAM" id="Phobius"/>
    </source>
</evidence>
<keyword evidence="7" id="KW-0472">Membrane</keyword>
<name>A0AAU9IYL4_9CILI</name>
<feature type="binding site" evidence="4">
    <location>
        <position position="615"/>
    </location>
    <ligand>
        <name>AMP</name>
        <dbReference type="ChEBI" id="CHEBI:456215"/>
    </ligand>
</feature>
<dbReference type="InterPro" id="IPR023174">
    <property type="entry name" value="PDEase_CS"/>
</dbReference>
<dbReference type="InterPro" id="IPR003607">
    <property type="entry name" value="HD/PDEase_dom"/>
</dbReference>
<dbReference type="GO" id="GO:0007165">
    <property type="term" value="P:signal transduction"/>
    <property type="evidence" value="ECO:0007669"/>
    <property type="project" value="InterPro"/>
</dbReference>
<dbReference type="InterPro" id="IPR002073">
    <property type="entry name" value="PDEase_catalytic_dom"/>
</dbReference>
<gene>
    <name evidence="9" type="ORF">BSTOLATCC_MIC20700</name>
</gene>
<feature type="transmembrane region" description="Helical" evidence="7">
    <location>
        <begin position="78"/>
        <end position="99"/>
    </location>
</feature>
<evidence type="ECO:0000256" key="4">
    <source>
        <dbReference type="PIRSR" id="PIRSR623088-2"/>
    </source>
</evidence>
<feature type="binding site" evidence="4">
    <location>
        <position position="666"/>
    </location>
    <ligand>
        <name>AMP</name>
        <dbReference type="ChEBI" id="CHEBI:456215"/>
    </ligand>
</feature>
<dbReference type="Gene3D" id="1.10.1300.10">
    <property type="entry name" value="3'5'-cyclic nucleotide phosphodiesterase, catalytic domain"/>
    <property type="match status" value="1"/>
</dbReference>
<feature type="transmembrane region" description="Helical" evidence="7">
    <location>
        <begin position="175"/>
        <end position="193"/>
    </location>
</feature>